<organism evidence="2 3">
    <name type="scientific">Liquidambar formosana</name>
    <name type="common">Formosan gum</name>
    <dbReference type="NCBI Taxonomy" id="63359"/>
    <lineage>
        <taxon>Eukaryota</taxon>
        <taxon>Viridiplantae</taxon>
        <taxon>Streptophyta</taxon>
        <taxon>Embryophyta</taxon>
        <taxon>Tracheophyta</taxon>
        <taxon>Spermatophyta</taxon>
        <taxon>Magnoliopsida</taxon>
        <taxon>eudicotyledons</taxon>
        <taxon>Gunneridae</taxon>
        <taxon>Pentapetalae</taxon>
        <taxon>Saxifragales</taxon>
        <taxon>Altingiaceae</taxon>
        <taxon>Liquidambar</taxon>
    </lineage>
</organism>
<proteinExistence type="predicted"/>
<dbReference type="PANTHER" id="PTHR35702">
    <property type="entry name" value="EXPRESSED PROTEIN"/>
    <property type="match status" value="1"/>
</dbReference>
<reference evidence="2 3" key="1">
    <citation type="journal article" date="2024" name="Plant J.">
        <title>Genome sequences and population genomics reveal climatic adaptation and genomic divergence between two closely related sweetgum species.</title>
        <authorList>
            <person name="Xu W.Q."/>
            <person name="Ren C.Q."/>
            <person name="Zhang X.Y."/>
            <person name="Comes H.P."/>
            <person name="Liu X.H."/>
            <person name="Li Y.G."/>
            <person name="Kettle C.J."/>
            <person name="Jalonen R."/>
            <person name="Gaisberger H."/>
            <person name="Ma Y.Z."/>
            <person name="Qiu Y.X."/>
        </authorList>
    </citation>
    <scope>NUCLEOTIDE SEQUENCE [LARGE SCALE GENOMIC DNA]</scope>
    <source>
        <strain evidence="2">Hangzhou</strain>
    </source>
</reference>
<feature type="signal peptide" evidence="1">
    <location>
        <begin position="1"/>
        <end position="24"/>
    </location>
</feature>
<evidence type="ECO:0008006" key="4">
    <source>
        <dbReference type="Google" id="ProtNLM"/>
    </source>
</evidence>
<sequence>MDLLRNGNVQLLIMVGIIVLSFTAEKCRQLAPEEALSRTRTERFRFSNCFDKRYGTLACTAKVAMKLYLFEKYDINRRGEDSTLLAKHNMGVIVSTAWDFFETIYVNGTIGEGFSRASGTFIGAYVGGFIGANQLGRLGFRVGSPLWELVRWRSGTNGI</sequence>
<dbReference type="Proteomes" id="UP001415857">
    <property type="component" value="Unassembled WGS sequence"/>
</dbReference>
<keyword evidence="1" id="KW-0732">Signal</keyword>
<dbReference type="PANTHER" id="PTHR35702:SF1">
    <property type="entry name" value="EXPRESSED PROTEIN"/>
    <property type="match status" value="1"/>
</dbReference>
<dbReference type="AlphaFoldDB" id="A0AAP0RSK0"/>
<name>A0AAP0RSK0_LIQFO</name>
<comment type="caution">
    <text evidence="2">The sequence shown here is derived from an EMBL/GenBank/DDBJ whole genome shotgun (WGS) entry which is preliminary data.</text>
</comment>
<feature type="chain" id="PRO_5042992915" description="Glycine zipper 2TM domain-containing protein" evidence="1">
    <location>
        <begin position="25"/>
        <end position="159"/>
    </location>
</feature>
<dbReference type="EMBL" id="JBBPBK010000007">
    <property type="protein sequence ID" value="KAK9281567.1"/>
    <property type="molecule type" value="Genomic_DNA"/>
</dbReference>
<keyword evidence="3" id="KW-1185">Reference proteome</keyword>
<evidence type="ECO:0000313" key="2">
    <source>
        <dbReference type="EMBL" id="KAK9281567.1"/>
    </source>
</evidence>
<evidence type="ECO:0000256" key="1">
    <source>
        <dbReference type="SAM" id="SignalP"/>
    </source>
</evidence>
<protein>
    <recommendedName>
        <fullName evidence="4">Glycine zipper 2TM domain-containing protein</fullName>
    </recommendedName>
</protein>
<evidence type="ECO:0000313" key="3">
    <source>
        <dbReference type="Proteomes" id="UP001415857"/>
    </source>
</evidence>
<accession>A0AAP0RSK0</accession>
<gene>
    <name evidence="2" type="ORF">L1049_004470</name>
</gene>